<dbReference type="Pfam" id="PF06808">
    <property type="entry name" value="DctM"/>
    <property type="match status" value="1"/>
</dbReference>
<dbReference type="EMBL" id="JAHLQN010000001">
    <property type="protein sequence ID" value="MBU5628019.1"/>
    <property type="molecule type" value="Genomic_DNA"/>
</dbReference>
<evidence type="ECO:0000259" key="2">
    <source>
        <dbReference type="Pfam" id="PF06808"/>
    </source>
</evidence>
<dbReference type="PANTHER" id="PTHR43849:SF2">
    <property type="entry name" value="BLL3936 PROTEIN"/>
    <property type="match status" value="1"/>
</dbReference>
<keyword evidence="1" id="KW-0472">Membrane</keyword>
<dbReference type="Proteomes" id="UP000787672">
    <property type="component" value="Unassembled WGS sequence"/>
</dbReference>
<dbReference type="NCBIfam" id="TIGR02123">
    <property type="entry name" value="TRAP_fused"/>
    <property type="match status" value="1"/>
</dbReference>
<feature type="transmembrane region" description="Helical" evidence="1">
    <location>
        <begin position="595"/>
        <end position="628"/>
    </location>
</feature>
<feature type="transmembrane region" description="Helical" evidence="1">
    <location>
        <begin position="150"/>
        <end position="166"/>
    </location>
</feature>
<name>A0ABS6FCL5_9FIRM</name>
<feature type="transmembrane region" description="Helical" evidence="1">
    <location>
        <begin position="566"/>
        <end position="589"/>
    </location>
</feature>
<proteinExistence type="predicted"/>
<feature type="transmembrane region" description="Helical" evidence="1">
    <location>
        <begin position="413"/>
        <end position="437"/>
    </location>
</feature>
<dbReference type="InterPro" id="IPR010656">
    <property type="entry name" value="DctM"/>
</dbReference>
<feature type="transmembrane region" description="Helical" evidence="1">
    <location>
        <begin position="539"/>
        <end position="559"/>
    </location>
</feature>
<feature type="transmembrane region" description="Helical" evidence="1">
    <location>
        <begin position="67"/>
        <end position="85"/>
    </location>
</feature>
<reference evidence="3 4" key="1">
    <citation type="submission" date="2021-06" db="EMBL/GenBank/DDBJ databases">
        <authorList>
            <person name="Sun Q."/>
            <person name="Li D."/>
        </authorList>
    </citation>
    <scope>NUCLEOTIDE SEQUENCE [LARGE SCALE GENOMIC DNA]</scope>
    <source>
        <strain evidence="3 4">MSJ-2</strain>
    </source>
</reference>
<feature type="transmembrane region" description="Helical" evidence="1">
    <location>
        <begin position="40"/>
        <end position="61"/>
    </location>
</feature>
<sequence length="641" mass="68270">MSPEEELRAEDAAAAEAQAVLEKFDRESNVRIWEGVPRSIVRYLMVAFAVYSVLINLVFNWETRIERASFVGGLVFLIFLIFPATKKGKKKPNHIPWYDLLLGVVGGGTYFYFVFNCQAIIKQGIKLESYQVILGAIGVLITLEACRRATGIPIVVVASCFIIYAMTQKSLALNVYNLFYTTEGVIGTPIRACSTFIVLFVIFGAFLEKTGISNFFIQLANSIAGGSSGGPAKVAVISSALCGMVSGSSVGNTVTTGAVTIPLMKSNGYKGEFAGAVEAAASTGGQIMPPIMGAAAFLMVEYANVAYGSIAVRAILPAALYFAGIFITVHLEAKKLGLKGLPRDQLPQFGRLIVAQGYLLLPLLLLVYLIITRTMAMAAVLATVLAIVVSMFRKETRLNLSRFLDALENGAKSTLTVGIACAVAGIIACVITTTGIGTKLITLIVNASGGYLIVALLLTMVTCIILGMGVPTTANYVIMATTCAPILIKMGVPTLAAHMFVFYFGIVADITPPVALAAYAGSAIAKSKPMKTALNASKLAIAAFIVPYVFALNPAMLFIETHWYEVVLIILTSLLGIFGVALGTEGFIYKKVPWLLRIVAIVGGLTLLYPGIVTDVVGLVLVGGIILYQRMSAKREGQLAR</sequence>
<evidence type="ECO:0000313" key="3">
    <source>
        <dbReference type="EMBL" id="MBU5628019.1"/>
    </source>
</evidence>
<evidence type="ECO:0000256" key="1">
    <source>
        <dbReference type="SAM" id="Phobius"/>
    </source>
</evidence>
<accession>A0ABS6FCL5</accession>
<feature type="transmembrane region" description="Helical" evidence="1">
    <location>
        <begin position="349"/>
        <end position="369"/>
    </location>
</feature>
<comment type="caution">
    <text evidence="3">The sequence shown here is derived from an EMBL/GenBank/DDBJ whole genome shotgun (WGS) entry which is preliminary data.</text>
</comment>
<feature type="transmembrane region" description="Helical" evidence="1">
    <location>
        <begin position="474"/>
        <end position="492"/>
    </location>
</feature>
<feature type="transmembrane region" description="Helical" evidence="1">
    <location>
        <begin position="97"/>
        <end position="115"/>
    </location>
</feature>
<feature type="transmembrane region" description="Helical" evidence="1">
    <location>
        <begin position="376"/>
        <end position="393"/>
    </location>
</feature>
<feature type="transmembrane region" description="Helical" evidence="1">
    <location>
        <begin position="186"/>
        <end position="207"/>
    </location>
</feature>
<evidence type="ECO:0000313" key="4">
    <source>
        <dbReference type="Proteomes" id="UP000787672"/>
    </source>
</evidence>
<feature type="domain" description="TRAP C4-dicarboxylate transport system permease DctM subunit" evidence="2">
    <location>
        <begin position="137"/>
        <end position="559"/>
    </location>
</feature>
<protein>
    <submittedName>
        <fullName evidence="3">TRAP transporter permease</fullName>
    </submittedName>
</protein>
<feature type="transmembrane region" description="Helical" evidence="1">
    <location>
        <begin position="499"/>
        <end position="519"/>
    </location>
</feature>
<gene>
    <name evidence="3" type="ORF">KQI82_13990</name>
</gene>
<dbReference type="InterPro" id="IPR011853">
    <property type="entry name" value="TRAP_DctM-Dct_fused"/>
</dbReference>
<dbReference type="PANTHER" id="PTHR43849">
    <property type="entry name" value="BLL3936 PROTEIN"/>
    <property type="match status" value="1"/>
</dbReference>
<keyword evidence="4" id="KW-1185">Reference proteome</keyword>
<organism evidence="3 4">
    <name type="scientific">Dysosmobacter acutus</name>
    <dbReference type="NCBI Taxonomy" id="2841504"/>
    <lineage>
        <taxon>Bacteria</taxon>
        <taxon>Bacillati</taxon>
        <taxon>Bacillota</taxon>
        <taxon>Clostridia</taxon>
        <taxon>Eubacteriales</taxon>
        <taxon>Oscillospiraceae</taxon>
        <taxon>Dysosmobacter</taxon>
    </lineage>
</organism>
<feature type="transmembrane region" description="Helical" evidence="1">
    <location>
        <begin position="449"/>
        <end position="468"/>
    </location>
</feature>
<keyword evidence="1" id="KW-1133">Transmembrane helix</keyword>
<keyword evidence="1" id="KW-0812">Transmembrane</keyword>
<feature type="transmembrane region" description="Helical" evidence="1">
    <location>
        <begin position="305"/>
        <end position="329"/>
    </location>
</feature>